<dbReference type="Gene3D" id="3.40.50.150">
    <property type="entry name" value="Vaccinia Virus protein VP39"/>
    <property type="match status" value="1"/>
</dbReference>
<evidence type="ECO:0000313" key="3">
    <source>
        <dbReference type="Proteomes" id="UP000660729"/>
    </source>
</evidence>
<feature type="transmembrane region" description="Helical" evidence="1">
    <location>
        <begin position="88"/>
        <end position="107"/>
    </location>
</feature>
<name>A0A8H6VGD6_9PEZI</name>
<comment type="caution">
    <text evidence="2">The sequence shown here is derived from an EMBL/GenBank/DDBJ whole genome shotgun (WGS) entry which is preliminary data.</text>
</comment>
<evidence type="ECO:0008006" key="4">
    <source>
        <dbReference type="Google" id="ProtNLM"/>
    </source>
</evidence>
<protein>
    <recommendedName>
        <fullName evidence="4">PABS domain-containing protein</fullName>
    </recommendedName>
</protein>
<organism evidence="2 3">
    <name type="scientific">Pseudocercospora fuligena</name>
    <dbReference type="NCBI Taxonomy" id="685502"/>
    <lineage>
        <taxon>Eukaryota</taxon>
        <taxon>Fungi</taxon>
        <taxon>Dikarya</taxon>
        <taxon>Ascomycota</taxon>
        <taxon>Pezizomycotina</taxon>
        <taxon>Dothideomycetes</taxon>
        <taxon>Dothideomycetidae</taxon>
        <taxon>Mycosphaerellales</taxon>
        <taxon>Mycosphaerellaceae</taxon>
        <taxon>Pseudocercospora</taxon>
    </lineage>
</organism>
<evidence type="ECO:0000256" key="1">
    <source>
        <dbReference type="SAM" id="Phobius"/>
    </source>
</evidence>
<evidence type="ECO:0000313" key="2">
    <source>
        <dbReference type="EMBL" id="KAF7189537.1"/>
    </source>
</evidence>
<keyword evidence="1" id="KW-0472">Membrane</keyword>
<reference evidence="2" key="1">
    <citation type="submission" date="2020-04" db="EMBL/GenBank/DDBJ databases">
        <title>Draft genome resource of the tomato pathogen Pseudocercospora fuligena.</title>
        <authorList>
            <person name="Zaccaron A."/>
        </authorList>
    </citation>
    <scope>NUCLEOTIDE SEQUENCE</scope>
    <source>
        <strain evidence="2">PF001</strain>
    </source>
</reference>
<proteinExistence type="predicted"/>
<dbReference type="AlphaFoldDB" id="A0A8H6VGD6"/>
<feature type="transmembrane region" description="Helical" evidence="1">
    <location>
        <begin position="119"/>
        <end position="142"/>
    </location>
</feature>
<accession>A0A8H6VGD6</accession>
<keyword evidence="1" id="KW-1133">Transmembrane helix</keyword>
<dbReference type="InterPro" id="IPR029063">
    <property type="entry name" value="SAM-dependent_MTases_sf"/>
</dbReference>
<keyword evidence="1" id="KW-0812">Transmembrane</keyword>
<dbReference type="SUPFAM" id="SSF53335">
    <property type="entry name" value="S-adenosyl-L-methionine-dependent methyltransferases"/>
    <property type="match status" value="1"/>
</dbReference>
<sequence length="599" mass="66435">MPPKQSATSNQAAQPRRSTNLTTLTLPFALVLLAAAASTVSQLTLAPVYGSIPSSENHKTAILVSFAFGAGLQGYTRSKDFGGVLRWLAVWSCYVPVLQTLLLPFSGSLGPLWGPVLNGILSCHTVLVPCAYAVAAALDGAYAEYYGANARFDGWRRWLAFIVVGLMFLENEKRTSGQITWIFSMQPKASPVRLQLFGAASFALVSFVSSEKLPSLRDVSLLFLAIPAILHAIFLNPQVDIYARTNDALATHRWTLIDRAWSSTGYISVLESQENKYRVLRCDHSLLGGEWLLTQERASKEGWRVNEPIYSAFEMLEAVRLMQPATHETAVPDTSAETLVIGLGIGTAPKAMLGHGIQTTIIELDPVVHRFATDYFSLPSNHTSVLRDAVKWVAEQAANIEIDPNDDTLRYDYIIHDVFTGGAEPLALFNTNFLRNLRTLLRPKTGRIAINYAGDLSLPLTRLVLNTIANTFSPTQCKIFRDAPPEKHAKSKIKQDQDFLNMVVFCRNNDDNESNANADAPPISFRAPTEKDFLGSLSRQHYLLPRPEMEIPFPTVDTTAKQVLEPGDEVTWASVQAESAQRHWHIMRKVLPDAVWELW</sequence>
<dbReference type="Proteomes" id="UP000660729">
    <property type="component" value="Unassembled WGS sequence"/>
</dbReference>
<gene>
    <name evidence="2" type="ORF">HII31_09177</name>
</gene>
<keyword evidence="3" id="KW-1185">Reference proteome</keyword>
<dbReference type="OrthoDB" id="2016285at2759"/>
<dbReference type="EMBL" id="JABCIY010000185">
    <property type="protein sequence ID" value="KAF7189537.1"/>
    <property type="molecule type" value="Genomic_DNA"/>
</dbReference>